<dbReference type="EMBL" id="JH597770">
    <property type="protein sequence ID" value="EHP68880.1"/>
    <property type="molecule type" value="Genomic_DNA"/>
</dbReference>
<evidence type="ECO:0000313" key="2">
    <source>
        <dbReference type="EMBL" id="EHP68880.1"/>
    </source>
</evidence>
<reference evidence="2 3" key="1">
    <citation type="submission" date="2012-01" db="EMBL/GenBank/DDBJ databases">
        <title>Improved High-Quality Draft sequence of Metallosphaera yellowstonensis MK1.</title>
        <authorList>
            <consortium name="US DOE Joint Genome Institute"/>
            <person name="Lucas S."/>
            <person name="Han J."/>
            <person name="Cheng J.-F."/>
            <person name="Goodwin L."/>
            <person name="Pitluck S."/>
            <person name="Peters L."/>
            <person name="Teshima H."/>
            <person name="Detter J.C."/>
            <person name="Han C."/>
            <person name="Tapia R."/>
            <person name="Land M."/>
            <person name="Hauser L."/>
            <person name="Kyrpides N."/>
            <person name="Kozubal M."/>
            <person name="Macur R.E."/>
            <person name="Jay Z."/>
            <person name="Inskeep W."/>
            <person name="Woyke T."/>
        </authorList>
    </citation>
    <scope>NUCLEOTIDE SEQUENCE [LARGE SCALE GENOMIC DNA]</scope>
    <source>
        <strain evidence="2 3">MK1</strain>
    </source>
</reference>
<dbReference type="HOGENOM" id="CLU_2313850_0_0_2"/>
<keyword evidence="1" id="KW-1133">Transmembrane helix</keyword>
<dbReference type="STRING" id="671065.MetMK1DRAFT_00033280"/>
<dbReference type="AlphaFoldDB" id="H2C9Q4"/>
<evidence type="ECO:0000313" key="3">
    <source>
        <dbReference type="Proteomes" id="UP000003980"/>
    </source>
</evidence>
<sequence length="99" mass="11908">MTIIHEVLHCFQHESWNGTSHGIHEGLIELLASYIIYENSKNQDSLGELALSKVVDCMFKDRNSFCFLNNYGYIYLLTFWSSVFIYLIFIRFKWYYFNR</sequence>
<keyword evidence="1" id="KW-0472">Membrane</keyword>
<organism evidence="2 3">
    <name type="scientific">Metallosphaera yellowstonensis MK1</name>
    <dbReference type="NCBI Taxonomy" id="671065"/>
    <lineage>
        <taxon>Archaea</taxon>
        <taxon>Thermoproteota</taxon>
        <taxon>Thermoprotei</taxon>
        <taxon>Sulfolobales</taxon>
        <taxon>Sulfolobaceae</taxon>
        <taxon>Metallosphaera</taxon>
    </lineage>
</organism>
<name>H2C9Q4_9CREN</name>
<evidence type="ECO:0000256" key="1">
    <source>
        <dbReference type="SAM" id="Phobius"/>
    </source>
</evidence>
<dbReference type="Proteomes" id="UP000003980">
    <property type="component" value="Unassembled WGS sequence"/>
</dbReference>
<protein>
    <submittedName>
        <fullName evidence="2">Uncharacterized protein</fullName>
    </submittedName>
</protein>
<keyword evidence="3" id="KW-1185">Reference proteome</keyword>
<keyword evidence="1" id="KW-0812">Transmembrane</keyword>
<proteinExistence type="predicted"/>
<gene>
    <name evidence="2" type="ORF">MetMK1DRAFT_00033280</name>
</gene>
<feature type="transmembrane region" description="Helical" evidence="1">
    <location>
        <begin position="72"/>
        <end position="90"/>
    </location>
</feature>
<accession>H2C9Q4</accession>